<dbReference type="EMBL" id="JAPQKH010000007">
    <property type="protein sequence ID" value="KAJ5087985.1"/>
    <property type="molecule type" value="Genomic_DNA"/>
</dbReference>
<dbReference type="InterPro" id="IPR051609">
    <property type="entry name" value="NmrA/Isoflavone_reductase-like"/>
</dbReference>
<dbReference type="InterPro" id="IPR036291">
    <property type="entry name" value="NAD(P)-bd_dom_sf"/>
</dbReference>
<reference evidence="5" key="1">
    <citation type="submission" date="2022-11" db="EMBL/GenBank/DDBJ databases">
        <authorList>
            <person name="Petersen C."/>
        </authorList>
    </citation>
    <scope>NUCLEOTIDE SEQUENCE</scope>
    <source>
        <strain evidence="5">IBT 30069</strain>
    </source>
</reference>
<reference evidence="5" key="2">
    <citation type="journal article" date="2023" name="IMA Fungus">
        <title>Comparative genomic study of the Penicillium genus elucidates a diverse pangenome and 15 lateral gene transfer events.</title>
        <authorList>
            <person name="Petersen C."/>
            <person name="Sorensen T."/>
            <person name="Nielsen M.R."/>
            <person name="Sondergaard T.E."/>
            <person name="Sorensen J.L."/>
            <person name="Fitzpatrick D.A."/>
            <person name="Frisvad J.C."/>
            <person name="Nielsen K.L."/>
        </authorList>
    </citation>
    <scope>NUCLEOTIDE SEQUENCE</scope>
    <source>
        <strain evidence="5">IBT 30069</strain>
    </source>
</reference>
<organism evidence="5 6">
    <name type="scientific">Penicillium angulare</name>
    <dbReference type="NCBI Taxonomy" id="116970"/>
    <lineage>
        <taxon>Eukaryota</taxon>
        <taxon>Fungi</taxon>
        <taxon>Dikarya</taxon>
        <taxon>Ascomycota</taxon>
        <taxon>Pezizomycotina</taxon>
        <taxon>Eurotiomycetes</taxon>
        <taxon>Eurotiomycetidae</taxon>
        <taxon>Eurotiales</taxon>
        <taxon>Aspergillaceae</taxon>
        <taxon>Penicillium</taxon>
    </lineage>
</organism>
<comment type="similarity">
    <text evidence="1">Belongs to the NmrA-type oxidoreductase family. Isoflavone reductase subfamily.</text>
</comment>
<gene>
    <name evidence="5" type="ORF">N7456_011601</name>
</gene>
<sequence length="291" mass="32630">MESTISTIAIFGANGHTGKLIVQTLVQANNLKCKVVAFVSPRSDFNLKDTEDIQVIVRKLDLTQITREELGNILGEARVETVIIALGGEILARQLMIQDAATIYGVNRNYPSDFVMPQIAWLPRGEAYIHPIWTIKIKLLQQAIRHPAIKSGRMTYTLIGCGEFYDAAEKPLMCVPVVWERWIHNKNAITLQVVGSPDRNGTYPGEQHGKARQAKYHPYGPDAGYLDPSSAPQELQRGDAFPVDFLMTLRYLQGQGMFWRPAGMRHNDLFPEVKTVSSDEYMKNLTSDGDK</sequence>
<evidence type="ECO:0000256" key="3">
    <source>
        <dbReference type="ARBA" id="ARBA00023002"/>
    </source>
</evidence>
<evidence type="ECO:0000313" key="5">
    <source>
        <dbReference type="EMBL" id="KAJ5087985.1"/>
    </source>
</evidence>
<dbReference type="SUPFAM" id="SSF51735">
    <property type="entry name" value="NAD(P)-binding Rossmann-fold domains"/>
    <property type="match status" value="1"/>
</dbReference>
<evidence type="ECO:0000313" key="6">
    <source>
        <dbReference type="Proteomes" id="UP001149165"/>
    </source>
</evidence>
<dbReference type="OrthoDB" id="9974981at2759"/>
<dbReference type="PANTHER" id="PTHR47706">
    <property type="entry name" value="NMRA-LIKE FAMILY PROTEIN"/>
    <property type="match status" value="1"/>
</dbReference>
<dbReference type="InterPro" id="IPR008030">
    <property type="entry name" value="NmrA-like"/>
</dbReference>
<dbReference type="Proteomes" id="UP001149165">
    <property type="component" value="Unassembled WGS sequence"/>
</dbReference>
<keyword evidence="2" id="KW-0521">NADP</keyword>
<accession>A0A9W9EUB2</accession>
<dbReference type="Gene3D" id="3.40.50.720">
    <property type="entry name" value="NAD(P)-binding Rossmann-like Domain"/>
    <property type="match status" value="1"/>
</dbReference>
<name>A0A9W9EUB2_9EURO</name>
<dbReference type="PANTHER" id="PTHR47706:SF4">
    <property type="entry name" value="NMRA-LIKE DOMAIN-CONTAINING PROTEIN"/>
    <property type="match status" value="1"/>
</dbReference>
<evidence type="ECO:0000256" key="1">
    <source>
        <dbReference type="ARBA" id="ARBA00005725"/>
    </source>
</evidence>
<feature type="domain" description="NmrA-like" evidence="4">
    <location>
        <begin position="6"/>
        <end position="138"/>
    </location>
</feature>
<evidence type="ECO:0000259" key="4">
    <source>
        <dbReference type="Pfam" id="PF05368"/>
    </source>
</evidence>
<keyword evidence="6" id="KW-1185">Reference proteome</keyword>
<keyword evidence="3" id="KW-0560">Oxidoreductase</keyword>
<proteinExistence type="inferred from homology"/>
<comment type="caution">
    <text evidence="5">The sequence shown here is derived from an EMBL/GenBank/DDBJ whole genome shotgun (WGS) entry which is preliminary data.</text>
</comment>
<protein>
    <submittedName>
        <fullName evidence="5">NAD(P)-binding protein</fullName>
    </submittedName>
</protein>
<dbReference type="Gene3D" id="3.90.25.10">
    <property type="entry name" value="UDP-galactose 4-epimerase, domain 1"/>
    <property type="match status" value="1"/>
</dbReference>
<dbReference type="Pfam" id="PF05368">
    <property type="entry name" value="NmrA"/>
    <property type="match status" value="1"/>
</dbReference>
<evidence type="ECO:0000256" key="2">
    <source>
        <dbReference type="ARBA" id="ARBA00022857"/>
    </source>
</evidence>
<dbReference type="GO" id="GO:0016491">
    <property type="term" value="F:oxidoreductase activity"/>
    <property type="evidence" value="ECO:0007669"/>
    <property type="project" value="UniProtKB-KW"/>
</dbReference>
<dbReference type="AlphaFoldDB" id="A0A9W9EUB2"/>